<dbReference type="PANTHER" id="PTHR43065">
    <property type="entry name" value="SENSOR HISTIDINE KINASE"/>
    <property type="match status" value="1"/>
</dbReference>
<evidence type="ECO:0000256" key="6">
    <source>
        <dbReference type="ARBA" id="ARBA00023012"/>
    </source>
</evidence>
<dbReference type="InterPro" id="IPR029016">
    <property type="entry name" value="GAF-like_dom_sf"/>
</dbReference>
<evidence type="ECO:0000256" key="4">
    <source>
        <dbReference type="ARBA" id="ARBA00022553"/>
    </source>
</evidence>
<feature type="domain" description="Histidine kinase" evidence="8">
    <location>
        <begin position="223"/>
        <end position="498"/>
    </location>
</feature>
<dbReference type="Pfam" id="PF02518">
    <property type="entry name" value="HATPase_c"/>
    <property type="match status" value="1"/>
</dbReference>
<evidence type="ECO:0000313" key="9">
    <source>
        <dbReference type="EMBL" id="MFE4104684.1"/>
    </source>
</evidence>
<name>A0ABW6I9C7_9CYAN</name>
<dbReference type="Gene3D" id="3.30.450.40">
    <property type="match status" value="1"/>
</dbReference>
<feature type="domain" description="Phytochrome chromophore attachment site" evidence="7">
    <location>
        <begin position="34"/>
        <end position="173"/>
    </location>
</feature>
<evidence type="ECO:0000256" key="3">
    <source>
        <dbReference type="ARBA" id="ARBA00012438"/>
    </source>
</evidence>
<proteinExistence type="inferred from homology"/>
<dbReference type="CDD" id="cd00082">
    <property type="entry name" value="HisKA"/>
    <property type="match status" value="1"/>
</dbReference>
<accession>A0ABW6I9C7</accession>
<dbReference type="SUPFAM" id="SSF55781">
    <property type="entry name" value="GAF domain-like"/>
    <property type="match status" value="1"/>
</dbReference>
<keyword evidence="10" id="KW-1185">Reference proteome</keyword>
<evidence type="ECO:0000256" key="1">
    <source>
        <dbReference type="ARBA" id="ARBA00000085"/>
    </source>
</evidence>
<dbReference type="PANTHER" id="PTHR43065:SF48">
    <property type="entry name" value="HISTIDINE KINASE"/>
    <property type="match status" value="1"/>
</dbReference>
<dbReference type="InterPro" id="IPR004358">
    <property type="entry name" value="Sig_transdc_His_kin-like_C"/>
</dbReference>
<organism evidence="9 10">
    <name type="scientific">Almyronema epifaneia S1</name>
    <dbReference type="NCBI Taxonomy" id="2991925"/>
    <lineage>
        <taxon>Bacteria</taxon>
        <taxon>Bacillati</taxon>
        <taxon>Cyanobacteriota</taxon>
        <taxon>Cyanophyceae</taxon>
        <taxon>Nodosilineales</taxon>
        <taxon>Nodosilineaceae</taxon>
        <taxon>Almyronema</taxon>
        <taxon>Almyronema epifaneia</taxon>
    </lineage>
</organism>
<dbReference type="SMART" id="SM00387">
    <property type="entry name" value="HATPase_c"/>
    <property type="match status" value="1"/>
</dbReference>
<gene>
    <name evidence="9" type="ORF">ACFVKH_00245</name>
</gene>
<dbReference type="Gene3D" id="3.30.565.10">
    <property type="entry name" value="Histidine kinase-like ATPase, C-terminal domain"/>
    <property type="match status" value="1"/>
</dbReference>
<evidence type="ECO:0000259" key="7">
    <source>
        <dbReference type="PROSITE" id="PS50046"/>
    </source>
</evidence>
<dbReference type="Gene3D" id="1.10.287.130">
    <property type="match status" value="1"/>
</dbReference>
<evidence type="ECO:0000256" key="5">
    <source>
        <dbReference type="ARBA" id="ARBA00022777"/>
    </source>
</evidence>
<keyword evidence="5 9" id="KW-0808">Transferase</keyword>
<dbReference type="SUPFAM" id="SSF55874">
    <property type="entry name" value="ATPase domain of HSP90 chaperone/DNA topoisomerase II/histidine kinase"/>
    <property type="match status" value="1"/>
</dbReference>
<dbReference type="InterPro" id="IPR003661">
    <property type="entry name" value="HisK_dim/P_dom"/>
</dbReference>
<evidence type="ECO:0000313" key="10">
    <source>
        <dbReference type="Proteomes" id="UP001600165"/>
    </source>
</evidence>
<dbReference type="SUPFAM" id="SSF47384">
    <property type="entry name" value="Homodimeric domain of signal transducing histidine kinase"/>
    <property type="match status" value="1"/>
</dbReference>
<dbReference type="PROSITE" id="PS50046">
    <property type="entry name" value="PHYTOCHROME_2"/>
    <property type="match status" value="1"/>
</dbReference>
<dbReference type="RefSeq" id="WP_377960200.1">
    <property type="nucleotide sequence ID" value="NZ_JBHZOL010000002.1"/>
</dbReference>
<reference evidence="9 10" key="1">
    <citation type="submission" date="2024-10" db="EMBL/GenBank/DDBJ databases">
        <authorList>
            <person name="Ratan Roy A."/>
            <person name="Morales Sandoval P.H."/>
            <person name="De Los Santos Villalobos S."/>
            <person name="Chakraborty S."/>
            <person name="Mukherjee J."/>
        </authorList>
    </citation>
    <scope>NUCLEOTIDE SEQUENCE [LARGE SCALE GENOMIC DNA]</scope>
    <source>
        <strain evidence="9 10">S1</strain>
    </source>
</reference>
<sequence length="505" mass="56268">MIFNTQTYLKNHCQSIEAQAALLNVVTKVHQSLDLNTILTTTAIEVRQLLKADRVGIVRLNPASGWGDGEFIAEDVAPQFDAVLAKRVRDRCFGSDYANQYQQGRIQAINDIYAAGLSHCHLQVLEQFQVRANLLLPLLEGENLWGLLCVHQCSEPRKWQQAEIEFVSHIATHLSVAIQQAELLAKTQQQSADLSQLLHELQVAHTQLAQQEKLSSLGQLAAGIAHEINNPVSFILGNLVHFAHFSRDLMQLLNCYRQHYPQPVPEIQALEAAIDLEFLSMDMTKLLRSMKVGAKRIQKTILSLRNFVRLDEAELKTVDIHEGIDNALLILRHRLQRHPEAPPIEVVKAYGALPLVECYPSKLNQVIMNLLTNAIEALEEEMLSHQLPAIAHAEALSPAAIAPTTLRSPKLSMIRICTTQVDSQWVKIVISDTGPGIAAHLRDRLYDPFFTTKPIGRGTGLGLAISQQTIVVDHGGKLECYSQPGMGTEFHIQIPIHRSPACLRL</sequence>
<dbReference type="Proteomes" id="UP001600165">
    <property type="component" value="Unassembled WGS sequence"/>
</dbReference>
<protein>
    <recommendedName>
        <fullName evidence="3">histidine kinase</fullName>
        <ecNumber evidence="3">2.7.13.3</ecNumber>
    </recommendedName>
</protein>
<dbReference type="InterPro" id="IPR016132">
    <property type="entry name" value="Phyto_chromo_attachment"/>
</dbReference>
<keyword evidence="4" id="KW-0597">Phosphoprotein</keyword>
<comment type="similarity">
    <text evidence="2">In the N-terminal section; belongs to the phytochrome family.</text>
</comment>
<comment type="caution">
    <text evidence="9">The sequence shown here is derived from an EMBL/GenBank/DDBJ whole genome shotgun (WGS) entry which is preliminary data.</text>
</comment>
<comment type="catalytic activity">
    <reaction evidence="1">
        <text>ATP + protein L-histidine = ADP + protein N-phospho-L-histidine.</text>
        <dbReference type="EC" id="2.7.13.3"/>
    </reaction>
</comment>
<dbReference type="InterPro" id="IPR036097">
    <property type="entry name" value="HisK_dim/P_sf"/>
</dbReference>
<dbReference type="Pfam" id="PF01590">
    <property type="entry name" value="GAF"/>
    <property type="match status" value="1"/>
</dbReference>
<dbReference type="EC" id="2.7.13.3" evidence="3"/>
<dbReference type="InterPro" id="IPR003594">
    <property type="entry name" value="HATPase_dom"/>
</dbReference>
<dbReference type="InterPro" id="IPR005467">
    <property type="entry name" value="His_kinase_dom"/>
</dbReference>
<dbReference type="PRINTS" id="PR00344">
    <property type="entry name" value="BCTRLSENSOR"/>
</dbReference>
<evidence type="ECO:0000256" key="2">
    <source>
        <dbReference type="ARBA" id="ARBA00006402"/>
    </source>
</evidence>
<dbReference type="EMBL" id="JBHZOL010000002">
    <property type="protein sequence ID" value="MFE4104684.1"/>
    <property type="molecule type" value="Genomic_DNA"/>
</dbReference>
<dbReference type="InterPro" id="IPR003018">
    <property type="entry name" value="GAF"/>
</dbReference>
<dbReference type="PROSITE" id="PS50109">
    <property type="entry name" value="HIS_KIN"/>
    <property type="match status" value="1"/>
</dbReference>
<dbReference type="InterPro" id="IPR036890">
    <property type="entry name" value="HATPase_C_sf"/>
</dbReference>
<dbReference type="GO" id="GO:0016301">
    <property type="term" value="F:kinase activity"/>
    <property type="evidence" value="ECO:0007669"/>
    <property type="project" value="UniProtKB-KW"/>
</dbReference>
<evidence type="ECO:0000259" key="8">
    <source>
        <dbReference type="PROSITE" id="PS50109"/>
    </source>
</evidence>
<keyword evidence="5 9" id="KW-0418">Kinase</keyword>
<dbReference type="SMART" id="SM00065">
    <property type="entry name" value="GAF"/>
    <property type="match status" value="1"/>
</dbReference>
<keyword evidence="6" id="KW-0902">Two-component regulatory system</keyword>